<accession>A0A9W6YYY4</accession>
<dbReference type="EMBL" id="BSXU01002376">
    <property type="protein sequence ID" value="GMG36940.1"/>
    <property type="molecule type" value="Genomic_DNA"/>
</dbReference>
<feature type="region of interest" description="Disordered" evidence="1">
    <location>
        <begin position="1"/>
        <end position="54"/>
    </location>
</feature>
<dbReference type="Proteomes" id="UP001165063">
    <property type="component" value="Unassembled WGS sequence"/>
</dbReference>
<feature type="compositionally biased region" description="Basic residues" evidence="1">
    <location>
        <begin position="20"/>
        <end position="35"/>
    </location>
</feature>
<proteinExistence type="predicted"/>
<reference evidence="2" key="1">
    <citation type="submission" date="2023-04" db="EMBL/GenBank/DDBJ databases">
        <title>Ambrosiozyma monospora NBRC 1965.</title>
        <authorList>
            <person name="Ichikawa N."/>
            <person name="Sato H."/>
            <person name="Tonouchi N."/>
        </authorList>
    </citation>
    <scope>NUCLEOTIDE SEQUENCE</scope>
    <source>
        <strain evidence="2">NBRC 1965</strain>
    </source>
</reference>
<protein>
    <submittedName>
        <fullName evidence="2">Unnamed protein product</fullName>
    </submittedName>
</protein>
<evidence type="ECO:0000256" key="1">
    <source>
        <dbReference type="SAM" id="MobiDB-lite"/>
    </source>
</evidence>
<sequence>MNIEDDFFAFGGSSTSPSKQQKKLKKKKKSKKKLLAKKDHTDKGHTLSNSINIDSDDNVSAVIGVKTNVSSKSRLGPSSRPNSTDDKSRKSLKKKQEEDRQLADLLGLSLDTKDDSILRGKRPVSSLYGSIGNDNEEDDDDDEDDSYIDDDFKVTRRRENATKR</sequence>
<organism evidence="2 3">
    <name type="scientific">Ambrosiozyma monospora</name>
    <name type="common">Yeast</name>
    <name type="synonym">Endomycopsis monosporus</name>
    <dbReference type="NCBI Taxonomy" id="43982"/>
    <lineage>
        <taxon>Eukaryota</taxon>
        <taxon>Fungi</taxon>
        <taxon>Dikarya</taxon>
        <taxon>Ascomycota</taxon>
        <taxon>Saccharomycotina</taxon>
        <taxon>Pichiomycetes</taxon>
        <taxon>Pichiales</taxon>
        <taxon>Pichiaceae</taxon>
        <taxon>Ambrosiozyma</taxon>
    </lineage>
</organism>
<dbReference type="AlphaFoldDB" id="A0A9W6YYY4"/>
<feature type="compositionally biased region" description="Basic and acidic residues" evidence="1">
    <location>
        <begin position="83"/>
        <end position="100"/>
    </location>
</feature>
<keyword evidence="3" id="KW-1185">Reference proteome</keyword>
<feature type="region of interest" description="Disordered" evidence="1">
    <location>
        <begin position="113"/>
        <end position="149"/>
    </location>
</feature>
<feature type="region of interest" description="Disordered" evidence="1">
    <location>
        <begin position="67"/>
        <end position="100"/>
    </location>
</feature>
<feature type="compositionally biased region" description="Basic and acidic residues" evidence="1">
    <location>
        <begin position="36"/>
        <end position="45"/>
    </location>
</feature>
<name>A0A9W6YYY4_AMBMO</name>
<evidence type="ECO:0000313" key="3">
    <source>
        <dbReference type="Proteomes" id="UP001165063"/>
    </source>
</evidence>
<comment type="caution">
    <text evidence="2">The sequence shown here is derived from an EMBL/GenBank/DDBJ whole genome shotgun (WGS) entry which is preliminary data.</text>
</comment>
<gene>
    <name evidence="2" type="ORF">Amon01_000473500</name>
</gene>
<feature type="compositionally biased region" description="Acidic residues" evidence="1">
    <location>
        <begin position="134"/>
        <end position="149"/>
    </location>
</feature>
<evidence type="ECO:0000313" key="2">
    <source>
        <dbReference type="EMBL" id="GMG36940.1"/>
    </source>
</evidence>